<feature type="binding site" evidence="4">
    <location>
        <begin position="87"/>
        <end position="89"/>
    </location>
    <ligand>
        <name>acetyl-CoA</name>
        <dbReference type="ChEBI" id="CHEBI:57288"/>
    </ligand>
</feature>
<feature type="active site" description="Proton donor" evidence="4">
    <location>
        <position position="128"/>
    </location>
</feature>
<evidence type="ECO:0000259" key="5">
    <source>
        <dbReference type="PROSITE" id="PS51186"/>
    </source>
</evidence>
<dbReference type="InterPro" id="IPR051554">
    <property type="entry name" value="Acetyltransferase_Eis"/>
</dbReference>
<dbReference type="GO" id="GO:0030649">
    <property type="term" value="P:aminoglycoside antibiotic catabolic process"/>
    <property type="evidence" value="ECO:0007669"/>
    <property type="project" value="TreeGrafter"/>
</dbReference>
<evidence type="ECO:0000256" key="4">
    <source>
        <dbReference type="HAMAP-Rule" id="MF_01812"/>
    </source>
</evidence>
<dbReference type="EMBL" id="BJYK01000001">
    <property type="protein sequence ID" value="GEN79419.1"/>
    <property type="molecule type" value="Genomic_DNA"/>
</dbReference>
<dbReference type="InterPro" id="IPR025559">
    <property type="entry name" value="Eis_dom"/>
</dbReference>
<keyword evidence="7" id="KW-1185">Reference proteome</keyword>
<name>A0A511YW65_9CELL</name>
<protein>
    <submittedName>
        <fullName evidence="6">UPF0256 protein</fullName>
    </submittedName>
</protein>
<proteinExistence type="inferred from homology"/>
<dbReference type="NCBIfam" id="NF002367">
    <property type="entry name" value="PRK01346.1-4"/>
    <property type="match status" value="1"/>
</dbReference>
<dbReference type="OrthoDB" id="8399956at2"/>
<dbReference type="PANTHER" id="PTHR37817:SF1">
    <property type="entry name" value="N-ACETYLTRANSFERASE EIS"/>
    <property type="match status" value="1"/>
</dbReference>
<dbReference type="Pfam" id="PF13527">
    <property type="entry name" value="Acetyltransf_9"/>
    <property type="match status" value="1"/>
</dbReference>
<dbReference type="Proteomes" id="UP000321484">
    <property type="component" value="Unassembled WGS sequence"/>
</dbReference>
<dbReference type="InterPro" id="IPR036527">
    <property type="entry name" value="SCP2_sterol-bd_dom_sf"/>
</dbReference>
<dbReference type="CDD" id="cd04301">
    <property type="entry name" value="NAT_SF"/>
    <property type="match status" value="1"/>
</dbReference>
<dbReference type="Gene3D" id="3.40.630.30">
    <property type="match status" value="2"/>
</dbReference>
<dbReference type="Pfam" id="PF13530">
    <property type="entry name" value="SCP2_2"/>
    <property type="match status" value="1"/>
</dbReference>
<comment type="caution">
    <text evidence="6">The sequence shown here is derived from an EMBL/GenBank/DDBJ whole genome shotgun (WGS) entry which is preliminary data.</text>
</comment>
<dbReference type="HAMAP" id="MF_01812">
    <property type="entry name" value="Eis"/>
    <property type="match status" value="1"/>
</dbReference>
<comment type="caution">
    <text evidence="4">Lacks conserved residue(s) required for the propagation of feature annotation.</text>
</comment>
<evidence type="ECO:0000256" key="3">
    <source>
        <dbReference type="ARBA" id="ARBA00023315"/>
    </source>
</evidence>
<dbReference type="InterPro" id="IPR000182">
    <property type="entry name" value="GNAT_dom"/>
</dbReference>
<evidence type="ECO:0000256" key="2">
    <source>
        <dbReference type="ARBA" id="ARBA00022679"/>
    </source>
</evidence>
<comment type="subunit">
    <text evidence="4">Homohexamer; trimer of dimers.</text>
</comment>
<keyword evidence="3 4" id="KW-0012">Acyltransferase</keyword>
<accession>A0A511YW65</accession>
<dbReference type="RefSeq" id="WP_034246002.1">
    <property type="nucleotide sequence ID" value="NZ_BJYK01000001.1"/>
</dbReference>
<dbReference type="AlphaFoldDB" id="A0A511YW65"/>
<feature type="binding site" evidence="4">
    <location>
        <begin position="95"/>
        <end position="100"/>
    </location>
    <ligand>
        <name>acetyl-CoA</name>
        <dbReference type="ChEBI" id="CHEBI:57288"/>
    </ligand>
</feature>
<evidence type="ECO:0000256" key="1">
    <source>
        <dbReference type="ARBA" id="ARBA00009213"/>
    </source>
</evidence>
<feature type="domain" description="N-acetyltransferase" evidence="5">
    <location>
        <begin position="8"/>
        <end position="157"/>
    </location>
</feature>
<dbReference type="Gene3D" id="3.30.1050.10">
    <property type="entry name" value="SCP2 sterol-binding domain"/>
    <property type="match status" value="1"/>
</dbReference>
<comment type="similarity">
    <text evidence="1 4">Belongs to the acetyltransferase Eis family.</text>
</comment>
<dbReference type="SUPFAM" id="SSF55718">
    <property type="entry name" value="SCP-like"/>
    <property type="match status" value="1"/>
</dbReference>
<evidence type="ECO:0000313" key="7">
    <source>
        <dbReference type="Proteomes" id="UP000321484"/>
    </source>
</evidence>
<gene>
    <name evidence="6" type="ORF">AFE02nite_11530</name>
</gene>
<keyword evidence="2 4" id="KW-0808">Transferase</keyword>
<organism evidence="6 7">
    <name type="scientific">Actinotalea fermentans</name>
    <dbReference type="NCBI Taxonomy" id="43671"/>
    <lineage>
        <taxon>Bacteria</taxon>
        <taxon>Bacillati</taxon>
        <taxon>Actinomycetota</taxon>
        <taxon>Actinomycetes</taxon>
        <taxon>Micrococcales</taxon>
        <taxon>Cellulomonadaceae</taxon>
        <taxon>Actinotalea</taxon>
    </lineage>
</organism>
<dbReference type="PROSITE" id="PS51186">
    <property type="entry name" value="GNAT"/>
    <property type="match status" value="1"/>
</dbReference>
<reference evidence="6 7" key="1">
    <citation type="submission" date="2019-07" db="EMBL/GenBank/DDBJ databases">
        <title>Whole genome shotgun sequence of Actinotalea fermentans NBRC 105374.</title>
        <authorList>
            <person name="Hosoyama A."/>
            <person name="Uohara A."/>
            <person name="Ohji S."/>
            <person name="Ichikawa N."/>
        </authorList>
    </citation>
    <scope>NUCLEOTIDE SEQUENCE [LARGE SCALE GENOMIC DNA]</scope>
    <source>
        <strain evidence="6 7">NBRC 105374</strain>
    </source>
</reference>
<dbReference type="InterPro" id="IPR022902">
    <property type="entry name" value="NAcTrfase_Eis"/>
</dbReference>
<dbReference type="InterPro" id="IPR016181">
    <property type="entry name" value="Acyl_CoA_acyltransferase"/>
</dbReference>
<dbReference type="SUPFAM" id="SSF55729">
    <property type="entry name" value="Acyl-CoA N-acyltransferases (Nat)"/>
    <property type="match status" value="1"/>
</dbReference>
<dbReference type="PANTHER" id="PTHR37817">
    <property type="entry name" value="N-ACETYLTRANSFERASE EIS"/>
    <property type="match status" value="1"/>
</dbReference>
<dbReference type="InterPro" id="IPR041380">
    <property type="entry name" value="Acetyltransf_17"/>
</dbReference>
<dbReference type="Pfam" id="PF17668">
    <property type="entry name" value="Acetyltransf_17"/>
    <property type="match status" value="1"/>
</dbReference>
<dbReference type="GO" id="GO:0034069">
    <property type="term" value="F:aminoglycoside N-acetyltransferase activity"/>
    <property type="evidence" value="ECO:0007669"/>
    <property type="project" value="TreeGrafter"/>
</dbReference>
<sequence>MTPVPDGYRAVDLSPARLRDVLAIDTWAFPSSVGEDKLAELPTALPWSRAGGVEAADGELVGMYAAYPYRSFPVPGARIPLAGLTWVGVHPGHRRRGILRTMIDRHFAQAREAGEAVAALFAAEPAIYGRFGYGLAARDLRLSVPRGAALRDVPGADALRVRLEKLDAAKHGPVLHAIHSAVDRPGWATRETDGALEASLADPEFYRDGAESLRIALVEDADGTPRGYAKFRRKDDWKPEGPRGVVRVREAVAQDAATARALWGVLLDLDLMASVEVGLLALDDPLWFLLVDPRAARPAVGDNLWVRVLDVPAALAQRRYAAPVDVVLEVTDALWTPNAGRWRLVAGPDGAEVTRTDADADLALDVRELGTAYLGGFTLAALAGAGLVTELRPGTLHAASTAFGWPVAPVSSYVW</sequence>
<evidence type="ECO:0000313" key="6">
    <source>
        <dbReference type="EMBL" id="GEN79419.1"/>
    </source>
</evidence>